<protein>
    <submittedName>
        <fullName evidence="2">Uncharacterized protein</fullName>
    </submittedName>
</protein>
<dbReference type="Proteomes" id="UP000001631">
    <property type="component" value="Unassembled WGS sequence"/>
</dbReference>
<gene>
    <name evidence="2" type="ORF">HCBG_02388</name>
</gene>
<evidence type="ECO:0000256" key="1">
    <source>
        <dbReference type="SAM" id="Phobius"/>
    </source>
</evidence>
<evidence type="ECO:0000313" key="2">
    <source>
        <dbReference type="EMBL" id="EEH08851.1"/>
    </source>
</evidence>
<organism evidence="2 3">
    <name type="scientific">Ajellomyces capsulatus (strain G186AR / H82 / ATCC MYA-2454 / RMSCC 2432)</name>
    <name type="common">Darling's disease fungus</name>
    <name type="synonym">Histoplasma capsulatum</name>
    <dbReference type="NCBI Taxonomy" id="447093"/>
    <lineage>
        <taxon>Eukaryota</taxon>
        <taxon>Fungi</taxon>
        <taxon>Dikarya</taxon>
        <taxon>Ascomycota</taxon>
        <taxon>Pezizomycotina</taxon>
        <taxon>Eurotiomycetes</taxon>
        <taxon>Eurotiomycetidae</taxon>
        <taxon>Onygenales</taxon>
        <taxon>Ajellomycetaceae</taxon>
        <taxon>Histoplasma</taxon>
    </lineage>
</organism>
<accession>C0NGB6</accession>
<dbReference type="RefSeq" id="XP_045289332.1">
    <property type="nucleotide sequence ID" value="XM_045429437.1"/>
</dbReference>
<dbReference type="GeneID" id="69035404"/>
<keyword evidence="1" id="KW-0472">Membrane</keyword>
<proteinExistence type="predicted"/>
<keyword evidence="3" id="KW-1185">Reference proteome</keyword>
<feature type="transmembrane region" description="Helical" evidence="1">
    <location>
        <begin position="72"/>
        <end position="92"/>
    </location>
</feature>
<dbReference type="EMBL" id="GG663365">
    <property type="protein sequence ID" value="EEH08851.1"/>
    <property type="molecule type" value="Genomic_DNA"/>
</dbReference>
<dbReference type="AlphaFoldDB" id="C0NGB6"/>
<keyword evidence="1" id="KW-1133">Transmembrane helix</keyword>
<dbReference type="InParanoid" id="C0NGB6"/>
<reference evidence="2" key="1">
    <citation type="submission" date="2009-02" db="EMBL/GenBank/DDBJ databases">
        <title>The Genome Sequence of Ajellomyces capsulatus strain G186AR.</title>
        <authorList>
            <consortium name="The Broad Institute Genome Sequencing Platform"/>
            <person name="Champion M."/>
            <person name="Cuomo C."/>
            <person name="Ma L.-J."/>
            <person name="Henn M.R."/>
            <person name="Sil A."/>
            <person name="Goldman B."/>
            <person name="Young S.K."/>
            <person name="Kodira C.D."/>
            <person name="Zeng Q."/>
            <person name="Koehrsen M."/>
            <person name="Alvarado L."/>
            <person name="Berlin A."/>
            <person name="Borenstein D."/>
            <person name="Chen Z."/>
            <person name="Engels R."/>
            <person name="Freedman E."/>
            <person name="Gellesch M."/>
            <person name="Goldberg J."/>
            <person name="Griggs A."/>
            <person name="Gujja S."/>
            <person name="Heiman D."/>
            <person name="Hepburn T."/>
            <person name="Howarth C."/>
            <person name="Jen D."/>
            <person name="Larson L."/>
            <person name="Lewis B."/>
            <person name="Mehta T."/>
            <person name="Park D."/>
            <person name="Pearson M."/>
            <person name="Roberts A."/>
            <person name="Saif S."/>
            <person name="Shea T."/>
            <person name="Shenoy N."/>
            <person name="Sisk P."/>
            <person name="Stolte C."/>
            <person name="Sykes S."/>
            <person name="Walk T."/>
            <person name="White J."/>
            <person name="Yandava C."/>
            <person name="Klein B."/>
            <person name="McEwen J.G."/>
            <person name="Puccia R."/>
            <person name="Goldman G.H."/>
            <person name="Felipe M.S."/>
            <person name="Nino-Vega G."/>
            <person name="San-Blas G."/>
            <person name="Taylor J."/>
            <person name="Mendoza L."/>
            <person name="Galagan J."/>
            <person name="Nusbaum C."/>
            <person name="Birren B."/>
        </authorList>
    </citation>
    <scope>NUCLEOTIDE SEQUENCE</scope>
    <source>
        <strain evidence="2">G186AR</strain>
    </source>
</reference>
<dbReference type="HOGENOM" id="CLU_154702_0_0_1"/>
<keyword evidence="1" id="KW-0812">Transmembrane</keyword>
<name>C0NGB6_AJECG</name>
<evidence type="ECO:0000313" key="3">
    <source>
        <dbReference type="Proteomes" id="UP000001631"/>
    </source>
</evidence>
<sequence>MNGTVSVVARLAVYSGIPVRSKYDFNLDIPGDAMGSHMKDKAEKKQLYGMLVSWKASKGVLTAISACMLELFLWRIHVALGVIGVVLIELGLKALTLLPFPFMELPTPCEDGRRSRNINFSALTASDYGITRVSEGG</sequence>